<evidence type="ECO:0000256" key="10">
    <source>
        <dbReference type="ARBA" id="ARBA00032441"/>
    </source>
</evidence>
<dbReference type="GO" id="GO:0046872">
    <property type="term" value="F:metal ion binding"/>
    <property type="evidence" value="ECO:0007669"/>
    <property type="project" value="UniProtKB-KW"/>
</dbReference>
<evidence type="ECO:0000256" key="9">
    <source>
        <dbReference type="ARBA" id="ARBA00022842"/>
    </source>
</evidence>
<dbReference type="Proteomes" id="UP000886111">
    <property type="component" value="Unassembled WGS sequence"/>
</dbReference>
<keyword evidence="4" id="KW-0963">Cytoplasm</keyword>
<evidence type="ECO:0000256" key="7">
    <source>
        <dbReference type="ARBA" id="ARBA00022741"/>
    </source>
</evidence>
<keyword evidence="8" id="KW-0067">ATP-binding</keyword>
<name>A0A7V5H1Q3_CALAY</name>
<organism evidence="11">
    <name type="scientific">Caldithrix abyssi</name>
    <dbReference type="NCBI Taxonomy" id="187145"/>
    <lineage>
        <taxon>Bacteria</taxon>
        <taxon>Pseudomonadati</taxon>
        <taxon>Calditrichota</taxon>
        <taxon>Calditrichia</taxon>
        <taxon>Calditrichales</taxon>
        <taxon>Calditrichaceae</taxon>
        <taxon>Caldithrix</taxon>
    </lineage>
</organism>
<dbReference type="Gene3D" id="3.40.50.300">
    <property type="entry name" value="P-loop containing nucleotide triphosphate hydrolases"/>
    <property type="match status" value="1"/>
</dbReference>
<dbReference type="InterPro" id="IPR027417">
    <property type="entry name" value="P-loop_NTPase"/>
</dbReference>
<evidence type="ECO:0000256" key="5">
    <source>
        <dbReference type="ARBA" id="ARBA00022694"/>
    </source>
</evidence>
<dbReference type="Pfam" id="PF02367">
    <property type="entry name" value="TsaE"/>
    <property type="match status" value="1"/>
</dbReference>
<sequence>MMRNILKKFFSASEQDTVQVAEYLKGILKPNDVVLLEGDLGSGKTFLVKAFCQLINTEDPASSPSFAIVHHYRGAQPVNHFDFYRLHYESELDQLGWEEMLNQGAISFIEWPQLIEKHLRRYYKIKIYFEGERRVFELFKIDKTNQGEK</sequence>
<dbReference type="InterPro" id="IPR003442">
    <property type="entry name" value="T6A_TsaE"/>
</dbReference>
<proteinExistence type="inferred from homology"/>
<dbReference type="SUPFAM" id="SSF52540">
    <property type="entry name" value="P-loop containing nucleoside triphosphate hydrolases"/>
    <property type="match status" value="1"/>
</dbReference>
<evidence type="ECO:0000256" key="3">
    <source>
        <dbReference type="ARBA" id="ARBA00019010"/>
    </source>
</evidence>
<protein>
    <recommendedName>
        <fullName evidence="3">tRNA threonylcarbamoyladenosine biosynthesis protein TsaE</fullName>
    </recommendedName>
    <alternativeName>
        <fullName evidence="10">t(6)A37 threonylcarbamoyladenosine biosynthesis protein TsaE</fullName>
    </alternativeName>
</protein>
<evidence type="ECO:0000313" key="11">
    <source>
        <dbReference type="EMBL" id="HHE54199.1"/>
    </source>
</evidence>
<dbReference type="AlphaFoldDB" id="A0A7V5H1Q3"/>
<gene>
    <name evidence="11" type="primary">tsaE</name>
    <name evidence="11" type="ORF">ENL21_00325</name>
</gene>
<evidence type="ECO:0000256" key="2">
    <source>
        <dbReference type="ARBA" id="ARBA00007599"/>
    </source>
</evidence>
<accession>A0A7V5H1Q3</accession>
<keyword evidence="6" id="KW-0479">Metal-binding</keyword>
<keyword evidence="9" id="KW-0460">Magnesium</keyword>
<comment type="caution">
    <text evidence="11">The sequence shown here is derived from an EMBL/GenBank/DDBJ whole genome shotgun (WGS) entry which is preliminary data.</text>
</comment>
<reference evidence="11" key="1">
    <citation type="journal article" date="2020" name="mSystems">
        <title>Genome- and Community-Level Interaction Insights into Carbon Utilization and Element Cycling Functions of Hydrothermarchaeota in Hydrothermal Sediment.</title>
        <authorList>
            <person name="Zhou Z."/>
            <person name="Liu Y."/>
            <person name="Xu W."/>
            <person name="Pan J."/>
            <person name="Luo Z.H."/>
            <person name="Li M."/>
        </authorList>
    </citation>
    <scope>NUCLEOTIDE SEQUENCE [LARGE SCALE GENOMIC DNA]</scope>
    <source>
        <strain evidence="11">HyVt-76</strain>
    </source>
</reference>
<comment type="subcellular location">
    <subcellularLocation>
        <location evidence="1">Cytoplasm</location>
    </subcellularLocation>
</comment>
<dbReference type="GO" id="GO:0005524">
    <property type="term" value="F:ATP binding"/>
    <property type="evidence" value="ECO:0007669"/>
    <property type="project" value="UniProtKB-KW"/>
</dbReference>
<evidence type="ECO:0000256" key="8">
    <source>
        <dbReference type="ARBA" id="ARBA00022840"/>
    </source>
</evidence>
<dbReference type="GO" id="GO:0005737">
    <property type="term" value="C:cytoplasm"/>
    <property type="evidence" value="ECO:0007669"/>
    <property type="project" value="UniProtKB-SubCell"/>
</dbReference>
<dbReference type="NCBIfam" id="TIGR00150">
    <property type="entry name" value="T6A_YjeE"/>
    <property type="match status" value="1"/>
</dbReference>
<dbReference type="EMBL" id="DRTD01000025">
    <property type="protein sequence ID" value="HHE54199.1"/>
    <property type="molecule type" value="Genomic_DNA"/>
</dbReference>
<evidence type="ECO:0000256" key="6">
    <source>
        <dbReference type="ARBA" id="ARBA00022723"/>
    </source>
</evidence>
<evidence type="ECO:0000256" key="4">
    <source>
        <dbReference type="ARBA" id="ARBA00022490"/>
    </source>
</evidence>
<keyword evidence="5" id="KW-0819">tRNA processing</keyword>
<dbReference type="PANTHER" id="PTHR33540">
    <property type="entry name" value="TRNA THREONYLCARBAMOYLADENOSINE BIOSYNTHESIS PROTEIN TSAE"/>
    <property type="match status" value="1"/>
</dbReference>
<keyword evidence="7" id="KW-0547">Nucleotide-binding</keyword>
<evidence type="ECO:0000256" key="1">
    <source>
        <dbReference type="ARBA" id="ARBA00004496"/>
    </source>
</evidence>
<dbReference type="PANTHER" id="PTHR33540:SF2">
    <property type="entry name" value="TRNA THREONYLCARBAMOYLADENOSINE BIOSYNTHESIS PROTEIN TSAE"/>
    <property type="match status" value="1"/>
</dbReference>
<dbReference type="GO" id="GO:0002949">
    <property type="term" value="P:tRNA threonylcarbamoyladenosine modification"/>
    <property type="evidence" value="ECO:0007669"/>
    <property type="project" value="InterPro"/>
</dbReference>
<comment type="similarity">
    <text evidence="2">Belongs to the TsaE family.</text>
</comment>